<feature type="domain" description="Mab-21-like HhH/H2TH-like" evidence="3">
    <location>
        <begin position="236"/>
        <end position="314"/>
    </location>
</feature>
<evidence type="ECO:0000259" key="2">
    <source>
        <dbReference type="Pfam" id="PF03281"/>
    </source>
</evidence>
<evidence type="ECO:0000256" key="1">
    <source>
        <dbReference type="ARBA" id="ARBA00008307"/>
    </source>
</evidence>
<dbReference type="AlphaFoldDB" id="A0A9D4L2W3"/>
<dbReference type="InterPro" id="IPR024810">
    <property type="entry name" value="MAB21L/cGLR"/>
</dbReference>
<name>A0A9D4L2W3_DREPO</name>
<feature type="domain" description="Mab-21-like nucleotidyltransferase" evidence="2">
    <location>
        <begin position="139"/>
        <end position="224"/>
    </location>
</feature>
<evidence type="ECO:0000313" key="4">
    <source>
        <dbReference type="EMBL" id="KAH3850264.1"/>
    </source>
</evidence>
<evidence type="ECO:0000313" key="5">
    <source>
        <dbReference type="Proteomes" id="UP000828390"/>
    </source>
</evidence>
<reference evidence="4" key="1">
    <citation type="journal article" date="2019" name="bioRxiv">
        <title>The Genome of the Zebra Mussel, Dreissena polymorpha: A Resource for Invasive Species Research.</title>
        <authorList>
            <person name="McCartney M.A."/>
            <person name="Auch B."/>
            <person name="Kono T."/>
            <person name="Mallez S."/>
            <person name="Zhang Y."/>
            <person name="Obille A."/>
            <person name="Becker A."/>
            <person name="Abrahante J.E."/>
            <person name="Garbe J."/>
            <person name="Badalamenti J.P."/>
            <person name="Herman A."/>
            <person name="Mangelson H."/>
            <person name="Liachko I."/>
            <person name="Sullivan S."/>
            <person name="Sone E.D."/>
            <person name="Koren S."/>
            <person name="Silverstein K.A.T."/>
            <person name="Beckman K.B."/>
            <person name="Gohl D.M."/>
        </authorList>
    </citation>
    <scope>NUCLEOTIDE SEQUENCE</scope>
    <source>
        <strain evidence="4">Duluth1</strain>
        <tissue evidence="4">Whole animal</tissue>
    </source>
</reference>
<dbReference type="Proteomes" id="UP000828390">
    <property type="component" value="Unassembled WGS sequence"/>
</dbReference>
<keyword evidence="5" id="KW-1185">Reference proteome</keyword>
<dbReference type="Gene3D" id="1.10.1410.40">
    <property type="match status" value="1"/>
</dbReference>
<dbReference type="Pfam" id="PF03281">
    <property type="entry name" value="Mab-21"/>
    <property type="match status" value="1"/>
</dbReference>
<dbReference type="InterPro" id="IPR046903">
    <property type="entry name" value="Mab-21-like_nuc_Trfase"/>
</dbReference>
<dbReference type="InterPro" id="IPR046906">
    <property type="entry name" value="Mab-21_HhH/H2TH-like"/>
</dbReference>
<dbReference type="SMART" id="SM01265">
    <property type="entry name" value="Mab-21"/>
    <property type="match status" value="1"/>
</dbReference>
<reference evidence="4" key="2">
    <citation type="submission" date="2020-11" db="EMBL/GenBank/DDBJ databases">
        <authorList>
            <person name="McCartney M.A."/>
            <person name="Auch B."/>
            <person name="Kono T."/>
            <person name="Mallez S."/>
            <person name="Becker A."/>
            <person name="Gohl D.M."/>
            <person name="Silverstein K.A.T."/>
            <person name="Koren S."/>
            <person name="Bechman K.B."/>
            <person name="Herman A."/>
            <person name="Abrahante J.E."/>
            <person name="Garbe J."/>
        </authorList>
    </citation>
    <scope>NUCLEOTIDE SEQUENCE</scope>
    <source>
        <strain evidence="4">Duluth1</strain>
        <tissue evidence="4">Whole animal</tissue>
    </source>
</reference>
<protein>
    <submittedName>
        <fullName evidence="4">Uncharacterized protein</fullName>
    </submittedName>
</protein>
<evidence type="ECO:0000259" key="3">
    <source>
        <dbReference type="Pfam" id="PF20266"/>
    </source>
</evidence>
<proteinExistence type="inferred from homology"/>
<comment type="similarity">
    <text evidence="1">Belongs to the mab-21 family.</text>
</comment>
<dbReference type="PANTHER" id="PTHR10656">
    <property type="entry name" value="CELL FATE DETERMINING PROTEIN MAB21-RELATED"/>
    <property type="match status" value="1"/>
</dbReference>
<dbReference type="EMBL" id="JAIWYP010000003">
    <property type="protein sequence ID" value="KAH3850264.1"/>
    <property type="molecule type" value="Genomic_DNA"/>
</dbReference>
<dbReference type="PANTHER" id="PTHR10656:SF69">
    <property type="entry name" value="MAB-21-LIKE HHH_H2TH-LIKE DOMAIN-CONTAINING PROTEIN"/>
    <property type="match status" value="1"/>
</dbReference>
<dbReference type="Pfam" id="PF20266">
    <property type="entry name" value="Mab-21_C"/>
    <property type="match status" value="1"/>
</dbReference>
<comment type="caution">
    <text evidence="4">The sequence shown here is derived from an EMBL/GenBank/DDBJ whole genome shotgun (WGS) entry which is preliminary data.</text>
</comment>
<accession>A0A9D4L2W3</accession>
<organism evidence="4 5">
    <name type="scientific">Dreissena polymorpha</name>
    <name type="common">Zebra mussel</name>
    <name type="synonym">Mytilus polymorpha</name>
    <dbReference type="NCBI Taxonomy" id="45954"/>
    <lineage>
        <taxon>Eukaryota</taxon>
        <taxon>Metazoa</taxon>
        <taxon>Spiralia</taxon>
        <taxon>Lophotrochozoa</taxon>
        <taxon>Mollusca</taxon>
        <taxon>Bivalvia</taxon>
        <taxon>Autobranchia</taxon>
        <taxon>Heteroconchia</taxon>
        <taxon>Euheterodonta</taxon>
        <taxon>Imparidentia</taxon>
        <taxon>Neoheterodontei</taxon>
        <taxon>Myida</taxon>
        <taxon>Dreissenoidea</taxon>
        <taxon>Dreissenidae</taxon>
        <taxon>Dreissena</taxon>
    </lineage>
</organism>
<sequence length="431" mass="50306">MSRLGYGEEIRWRRVEKYRVNDMLFTARANDETVITAGSSAEGLVCVHESDLDRLFVLNNVLCVEDGVDIHTIPTYIEVFRMDTFAYPGHCRMLLERFTFTYCASIYKALCLDGQGNALLSSKLFLDEAKHRYNGELPKKRTGPALTVFTGGGSTFDLVFAIRCQCPGILQRWAQRSRYWPPPNVVQKVVSSESFLCPVGCKSSINEHLEWRICFNIGETELVHNLNGTQAKEYVILKMIVKEVLKPNNKEITSFVLKNIIFWQAESNSPSMFQERNLIRWLHDALKTLRTVLSSKQLPYYMIPERNLMEACGLQDQQQRKWVADITDMIEEGPRVILRLPRIRQAIICHPEPLLWFSRRRMELELLELEYMNRHVQCMDEDSEYDDTDIILQAIYWRQSQILWEVIQRMFIEGSAVNDRDSDEIKRRILM</sequence>
<gene>
    <name evidence="4" type="ORF">DPMN_092672</name>
</gene>